<dbReference type="PANTHER" id="PTHR30146:SF148">
    <property type="entry name" value="HTH-TYPE TRANSCRIPTIONAL REPRESSOR PURR-RELATED"/>
    <property type="match status" value="1"/>
</dbReference>
<dbReference type="SUPFAM" id="SSF53822">
    <property type="entry name" value="Periplasmic binding protein-like I"/>
    <property type="match status" value="1"/>
</dbReference>
<dbReference type="InterPro" id="IPR028082">
    <property type="entry name" value="Peripla_BP_I"/>
</dbReference>
<evidence type="ECO:0000256" key="1">
    <source>
        <dbReference type="ARBA" id="ARBA00022491"/>
    </source>
</evidence>
<keyword evidence="1" id="KW-0678">Repressor</keyword>
<dbReference type="InterPro" id="IPR001387">
    <property type="entry name" value="Cro/C1-type_HTH"/>
</dbReference>
<keyword evidence="3" id="KW-0238">DNA-binding</keyword>
<dbReference type="Gene3D" id="1.10.260.40">
    <property type="entry name" value="lambda repressor-like DNA-binding domains"/>
    <property type="match status" value="1"/>
</dbReference>
<dbReference type="PROSITE" id="PS50932">
    <property type="entry name" value="HTH_LACI_2"/>
    <property type="match status" value="1"/>
</dbReference>
<dbReference type="Gene3D" id="3.40.50.2300">
    <property type="match status" value="2"/>
</dbReference>
<dbReference type="CDD" id="cd06290">
    <property type="entry name" value="PBP1_LacI-like"/>
    <property type="match status" value="1"/>
</dbReference>
<protein>
    <submittedName>
        <fullName evidence="7">Substrate-binding domain-containing protein</fullName>
    </submittedName>
</protein>
<feature type="domain" description="HTH cro/C1-type" evidence="6">
    <location>
        <begin position="2"/>
        <end position="46"/>
    </location>
</feature>
<evidence type="ECO:0000256" key="3">
    <source>
        <dbReference type="ARBA" id="ARBA00023125"/>
    </source>
</evidence>
<evidence type="ECO:0000313" key="7">
    <source>
        <dbReference type="EMBL" id="QSI79080.1"/>
    </source>
</evidence>
<dbReference type="Pfam" id="PF00356">
    <property type="entry name" value="LacI"/>
    <property type="match status" value="1"/>
</dbReference>
<evidence type="ECO:0000256" key="2">
    <source>
        <dbReference type="ARBA" id="ARBA00023015"/>
    </source>
</evidence>
<dbReference type="SMART" id="SM00354">
    <property type="entry name" value="HTH_LACI"/>
    <property type="match status" value="1"/>
</dbReference>
<proteinExistence type="predicted"/>
<dbReference type="InterPro" id="IPR010982">
    <property type="entry name" value="Lambda_DNA-bd_dom_sf"/>
</dbReference>
<dbReference type="EMBL" id="CP071060">
    <property type="protein sequence ID" value="QSI79080.1"/>
    <property type="molecule type" value="Genomic_DNA"/>
</dbReference>
<reference evidence="7 8" key="1">
    <citation type="submission" date="2021-02" db="EMBL/GenBank/DDBJ databases">
        <title>Niveibacterium changnyeongensis HC41.</title>
        <authorList>
            <person name="Kang M."/>
        </authorList>
    </citation>
    <scope>NUCLEOTIDE SEQUENCE [LARGE SCALE GENOMIC DNA]</scope>
    <source>
        <strain evidence="7 8">HC41</strain>
    </source>
</reference>
<evidence type="ECO:0000259" key="5">
    <source>
        <dbReference type="PROSITE" id="PS50932"/>
    </source>
</evidence>
<keyword evidence="8" id="KW-1185">Reference proteome</keyword>
<dbReference type="PANTHER" id="PTHR30146">
    <property type="entry name" value="LACI-RELATED TRANSCRIPTIONAL REPRESSOR"/>
    <property type="match status" value="1"/>
</dbReference>
<dbReference type="PROSITE" id="PS50943">
    <property type="entry name" value="HTH_CROC1"/>
    <property type="match status" value="1"/>
</dbReference>
<name>A0ABX7MBF5_9RHOO</name>
<dbReference type="Pfam" id="PF13377">
    <property type="entry name" value="Peripla_BP_3"/>
    <property type="match status" value="1"/>
</dbReference>
<dbReference type="SUPFAM" id="SSF47413">
    <property type="entry name" value="lambda repressor-like DNA-binding domains"/>
    <property type="match status" value="1"/>
</dbReference>
<gene>
    <name evidence="7" type="ORF">JY500_00840</name>
</gene>
<evidence type="ECO:0000256" key="4">
    <source>
        <dbReference type="ARBA" id="ARBA00023163"/>
    </source>
</evidence>
<dbReference type="CDD" id="cd01392">
    <property type="entry name" value="HTH_LacI"/>
    <property type="match status" value="1"/>
</dbReference>
<dbReference type="InterPro" id="IPR046335">
    <property type="entry name" value="LacI/GalR-like_sensor"/>
</dbReference>
<accession>A0ABX7MBF5</accession>
<organism evidence="7 8">
    <name type="scientific">Niveibacterium microcysteis</name>
    <dbReference type="NCBI Taxonomy" id="2811415"/>
    <lineage>
        <taxon>Bacteria</taxon>
        <taxon>Pseudomonadati</taxon>
        <taxon>Pseudomonadota</taxon>
        <taxon>Betaproteobacteria</taxon>
        <taxon>Rhodocyclales</taxon>
        <taxon>Rhodocyclaceae</taxon>
        <taxon>Niveibacterium</taxon>
    </lineage>
</organism>
<sequence length="326" mass="35253">MEVAEAAGVSASTVSRILNGTARVSADKRKAVEKAIVDLNFTPNVLAQSLKRGQSKTIGVITQAVDSPFFTETLKGIEDGISGSGFAALIVSGHWNPDEEAERVGLLMARKVDGIIIVSGNIPDDQIVRFSEHVPMVATGHGCESDRLRAIRVDNVWGGYRATKHLIELGHRQIAHIAGIPTLTDATDRLAGYKQALEEAGIPYNDALVVQGDFRESGGLLCANQLLDRGVPFTALFAANDQTAYGARLAFFRRGIRVPDDISLIGFDDLPGSPYTTPPLTTIRQPVYEIGRMAAAAMLALIGNKPFKIEPPQLELTIRETTRRLR</sequence>
<evidence type="ECO:0000313" key="8">
    <source>
        <dbReference type="Proteomes" id="UP000663570"/>
    </source>
</evidence>
<keyword evidence="4" id="KW-0804">Transcription</keyword>
<dbReference type="InterPro" id="IPR000843">
    <property type="entry name" value="HTH_LacI"/>
</dbReference>
<keyword evidence="2" id="KW-0805">Transcription regulation</keyword>
<evidence type="ECO:0000259" key="6">
    <source>
        <dbReference type="PROSITE" id="PS50943"/>
    </source>
</evidence>
<feature type="domain" description="HTH lacI-type" evidence="5">
    <location>
        <begin position="1"/>
        <end position="52"/>
    </location>
</feature>
<dbReference type="Proteomes" id="UP000663570">
    <property type="component" value="Chromosome"/>
</dbReference>